<protein>
    <submittedName>
        <fullName evidence="2">Uncharacterized protein</fullName>
    </submittedName>
</protein>
<evidence type="ECO:0000313" key="3">
    <source>
        <dbReference type="Proteomes" id="UP000574317"/>
    </source>
</evidence>
<feature type="region of interest" description="Disordered" evidence="1">
    <location>
        <begin position="282"/>
        <end position="342"/>
    </location>
</feature>
<organism evidence="2 3">
    <name type="scientific">Fusarium napiforme</name>
    <dbReference type="NCBI Taxonomy" id="42672"/>
    <lineage>
        <taxon>Eukaryota</taxon>
        <taxon>Fungi</taxon>
        <taxon>Dikarya</taxon>
        <taxon>Ascomycota</taxon>
        <taxon>Pezizomycotina</taxon>
        <taxon>Sordariomycetes</taxon>
        <taxon>Hypocreomycetidae</taxon>
        <taxon>Hypocreales</taxon>
        <taxon>Nectriaceae</taxon>
        <taxon>Fusarium</taxon>
        <taxon>Fusarium fujikuroi species complex</taxon>
    </lineage>
</organism>
<dbReference type="PANTHER" id="PTHR38166">
    <property type="entry name" value="C2H2-TYPE DOMAIN-CONTAINING PROTEIN-RELATED"/>
    <property type="match status" value="1"/>
</dbReference>
<sequence>MSDSVDSTNPGGAAAGDAPPTKLSLRERDAVTTGVTIREEDSLFGIGDGQGDPYQYSTWEQAENNSPQTDEPSILSLRSIQVVPTEAISSSEPSHSGPSYTAPTQSVSHASDPRLEEVIRRLIEDYRPLSWLPEFSWQGTLLRFDDQDARLCFDGQPLELPATRDGQFSRGGPGSEHEFSISQRSLPRIGEPNRGHDKFQISGVTGVGGWYENNPPEKLEVASAICSVSTDISLSENTFKGEFIEAGLPAHVEIAFQKTVNNIVETLVDDFCRSYAPQKQSLAAKRKLDDQSSTTSTKRSRTTTTPKGAKPGSRKGQTIDGGGESEDEESSGNRHNPSGTDTSVEQIRFLACPFMKWNPREYRNSCIKKLRDMHGLKKHIQEKHFVIHCPKCFMTPPQDTSVIPHHPCIETPGLPTRPRPVGLVTMDMQAAIRERPGTRLSQKEKWERIFKTIFPEEPIPSNPYLDHEMALLLCKIENFVCQPSVKARVRHMKQESQLASVFDDAWKRIDELVFERLVARILDVFSANATGMNSWITSEPGQVALDHAQPISTMESGIPDNSYNIDSGGFGSNQDETTTIQSNVLIEVDNTTTPAPDLLANQSGPGVGEDLDRLEFIDAYGFPCSDVAGNTNFEEIGSDLFSRPGAGDTPWYGGQEMFDMGLDQMRGDETPFRWP</sequence>
<dbReference type="PANTHER" id="PTHR38166:SF1">
    <property type="entry name" value="C2H2-TYPE DOMAIN-CONTAINING PROTEIN"/>
    <property type="match status" value="1"/>
</dbReference>
<feature type="compositionally biased region" description="Low complexity" evidence="1">
    <location>
        <begin position="89"/>
        <end position="99"/>
    </location>
</feature>
<feature type="region of interest" description="Disordered" evidence="1">
    <location>
        <begin position="85"/>
        <end position="112"/>
    </location>
</feature>
<evidence type="ECO:0000313" key="2">
    <source>
        <dbReference type="EMBL" id="KAF5542138.1"/>
    </source>
</evidence>
<evidence type="ECO:0000256" key="1">
    <source>
        <dbReference type="SAM" id="MobiDB-lite"/>
    </source>
</evidence>
<feature type="compositionally biased region" description="Polar residues" evidence="1">
    <location>
        <begin position="333"/>
        <end position="342"/>
    </location>
</feature>
<reference evidence="2 3" key="1">
    <citation type="submission" date="2020-05" db="EMBL/GenBank/DDBJ databases">
        <title>Identification and distribution of gene clusters putatively required for synthesis of sphingolipid metabolism inhibitors in phylogenetically diverse species of the filamentous fungus Fusarium.</title>
        <authorList>
            <person name="Kim H.-S."/>
            <person name="Busman M."/>
            <person name="Brown D.W."/>
            <person name="Divon H."/>
            <person name="Uhlig S."/>
            <person name="Proctor R.H."/>
        </authorList>
    </citation>
    <scope>NUCLEOTIDE SEQUENCE [LARGE SCALE GENOMIC DNA]</scope>
    <source>
        <strain evidence="2 3">NRRL 25196</strain>
    </source>
</reference>
<dbReference type="EMBL" id="JAAOAO010000428">
    <property type="protein sequence ID" value="KAF5542138.1"/>
    <property type="molecule type" value="Genomic_DNA"/>
</dbReference>
<dbReference type="Proteomes" id="UP000574317">
    <property type="component" value="Unassembled WGS sequence"/>
</dbReference>
<feature type="region of interest" description="Disordered" evidence="1">
    <location>
        <begin position="162"/>
        <end position="194"/>
    </location>
</feature>
<feature type="compositionally biased region" description="Low complexity" evidence="1">
    <location>
        <begin position="10"/>
        <end position="20"/>
    </location>
</feature>
<proteinExistence type="predicted"/>
<dbReference type="AlphaFoldDB" id="A0A8H5MVE2"/>
<feature type="compositionally biased region" description="Low complexity" evidence="1">
    <location>
        <begin position="292"/>
        <end position="305"/>
    </location>
</feature>
<comment type="caution">
    <text evidence="2">The sequence shown here is derived from an EMBL/GenBank/DDBJ whole genome shotgun (WGS) entry which is preliminary data.</text>
</comment>
<name>A0A8H5MVE2_9HYPO</name>
<gene>
    <name evidence="2" type="ORF">FNAPI_10051</name>
</gene>
<accession>A0A8H5MVE2</accession>
<feature type="region of interest" description="Disordered" evidence="1">
    <location>
        <begin position="1"/>
        <end position="57"/>
    </location>
</feature>
<keyword evidence="3" id="KW-1185">Reference proteome</keyword>